<reference evidence="1" key="1">
    <citation type="journal article" date="2020" name="Nature">
        <title>Giant virus diversity and host interactions through global metagenomics.</title>
        <authorList>
            <person name="Schulz F."/>
            <person name="Roux S."/>
            <person name="Paez-Espino D."/>
            <person name="Jungbluth S."/>
            <person name="Walsh D.A."/>
            <person name="Denef V.J."/>
            <person name="McMahon K.D."/>
            <person name="Konstantinidis K.T."/>
            <person name="Eloe-Fadrosh E.A."/>
            <person name="Kyrpides N.C."/>
            <person name="Woyke T."/>
        </authorList>
    </citation>
    <scope>NUCLEOTIDE SEQUENCE</scope>
    <source>
        <strain evidence="1">GVMAG-M-3300024261-37</strain>
    </source>
</reference>
<name>A0A6C0IPL3_9ZZZZ</name>
<accession>A0A6C0IPL3</accession>
<organism evidence="1">
    <name type="scientific">viral metagenome</name>
    <dbReference type="NCBI Taxonomy" id="1070528"/>
    <lineage>
        <taxon>unclassified sequences</taxon>
        <taxon>metagenomes</taxon>
        <taxon>organismal metagenomes</taxon>
    </lineage>
</organism>
<sequence>MNNEEDMTDFDVKNYPVTDLFAIMGILDQQPFTKAEIIDHTQKFIEKYENNPLFKRFFFDVRTRLLKEKDYVMEDNVFTYKKEEGDQETIIGDRYEKKAGLMGEDHLVIGEIRQPSIGGHDIPFVQGDNNPTKRYTVTRIVNFDSHYRTILDPSSVACPVAVPNSNQRLDTPTNYTANLSQPLQNVIQITLENAEIPTSWYVFNSEYGTNYYCTDQRPEPYSIPSGNYVTPNQVVDEINSVSDDLLFSFNQFTNKISVKNTSVGNVVIQWYKPISSLNLCVAGGGVGQKLDCNLGWQLGFRLDNYTLVPNKTITGEAILDLHGPKYLLISLDDFQNSKPNQDIISIQSNKSNFQMPSYYNKNTMDPGCEPPDFNLFVQACSAAPVNYDLSRNLTQKQLYTVDQIKLAMTGKPADRYSSPNSTDILHKVPLIRSIQEPYSNISYINPHPELSKRIYFGPVNLSSFRIRLLNDKGLVVNLNNMDWSFSIRVTQIYSY</sequence>
<protein>
    <submittedName>
        <fullName evidence="1">Uncharacterized protein</fullName>
    </submittedName>
</protein>
<dbReference type="EMBL" id="MN740235">
    <property type="protein sequence ID" value="QHT95154.1"/>
    <property type="molecule type" value="Genomic_DNA"/>
</dbReference>
<dbReference type="AlphaFoldDB" id="A0A6C0IPL3"/>
<evidence type="ECO:0000313" key="1">
    <source>
        <dbReference type="EMBL" id="QHT95154.1"/>
    </source>
</evidence>
<proteinExistence type="predicted"/>